<protein>
    <submittedName>
        <fullName evidence="2">Uncharacterized protein</fullName>
    </submittedName>
</protein>
<comment type="caution">
    <text evidence="2">The sequence shown here is derived from an EMBL/GenBank/DDBJ whole genome shotgun (WGS) entry which is preliminary data.</text>
</comment>
<evidence type="ECO:0000313" key="2">
    <source>
        <dbReference type="EMBL" id="GAA3174497.1"/>
    </source>
</evidence>
<feature type="region of interest" description="Disordered" evidence="1">
    <location>
        <begin position="28"/>
        <end position="58"/>
    </location>
</feature>
<evidence type="ECO:0000313" key="3">
    <source>
        <dbReference type="Proteomes" id="UP001499924"/>
    </source>
</evidence>
<name>A0ABP6PCA2_9ACTN</name>
<evidence type="ECO:0000256" key="1">
    <source>
        <dbReference type="SAM" id="MobiDB-lite"/>
    </source>
</evidence>
<dbReference type="Proteomes" id="UP001499924">
    <property type="component" value="Unassembled WGS sequence"/>
</dbReference>
<gene>
    <name evidence="2" type="ORF">GCM10010531_30080</name>
</gene>
<dbReference type="EMBL" id="BAAAVV010000007">
    <property type="protein sequence ID" value="GAA3174497.1"/>
    <property type="molecule type" value="Genomic_DNA"/>
</dbReference>
<keyword evidence="3" id="KW-1185">Reference proteome</keyword>
<reference evidence="3" key="1">
    <citation type="journal article" date="2019" name="Int. J. Syst. Evol. Microbiol.">
        <title>The Global Catalogue of Microorganisms (GCM) 10K type strain sequencing project: providing services to taxonomists for standard genome sequencing and annotation.</title>
        <authorList>
            <consortium name="The Broad Institute Genomics Platform"/>
            <consortium name="The Broad Institute Genome Sequencing Center for Infectious Disease"/>
            <person name="Wu L."/>
            <person name="Ma J."/>
        </authorList>
    </citation>
    <scope>NUCLEOTIDE SEQUENCE [LARGE SCALE GENOMIC DNA]</scope>
    <source>
        <strain evidence="3">JCM 15614</strain>
    </source>
</reference>
<sequence length="148" mass="15904">MTRSGDGELLVVFATCGAEYEGVQLGAGPLARSDDEETATWRHEGDIDDATSLPLTAADPGDEWTVVAAWSGVEDETYGYDLRAGQLTSDERGIDFRSPVSSAFAFPGTLLTELEPGELLHRDFGGSREVIVDRRTVQEFRSSVCGGS</sequence>
<proteinExistence type="predicted"/>
<accession>A0ABP6PCA2</accession>
<organism evidence="2 3">
    <name type="scientific">Blastococcus jejuensis</name>
    <dbReference type="NCBI Taxonomy" id="351224"/>
    <lineage>
        <taxon>Bacteria</taxon>
        <taxon>Bacillati</taxon>
        <taxon>Actinomycetota</taxon>
        <taxon>Actinomycetes</taxon>
        <taxon>Geodermatophilales</taxon>
        <taxon>Geodermatophilaceae</taxon>
        <taxon>Blastococcus</taxon>
    </lineage>
</organism>
<dbReference type="RefSeq" id="WP_344689766.1">
    <property type="nucleotide sequence ID" value="NZ_BAAAVV010000007.1"/>
</dbReference>